<dbReference type="Pfam" id="PF16350">
    <property type="entry name" value="FAO_M"/>
    <property type="match status" value="1"/>
</dbReference>
<dbReference type="Gene3D" id="3.30.70.1400">
    <property type="entry name" value="Aminomethyltransferase beta-barrel domains"/>
    <property type="match status" value="1"/>
</dbReference>
<accession>A0A2G5VU07</accession>
<dbReference type="InterPro" id="IPR029043">
    <property type="entry name" value="GcvT/YgfZ_C"/>
</dbReference>
<dbReference type="OrthoDB" id="498204at2759"/>
<feature type="domain" description="Aminomethyltransferase C-terminal" evidence="4">
    <location>
        <begin position="782"/>
        <end position="854"/>
    </location>
</feature>
<evidence type="ECO:0000313" key="6">
    <source>
        <dbReference type="EMBL" id="PIC55117.1"/>
    </source>
</evidence>
<comment type="similarity">
    <text evidence="1">Belongs to the GcvT family.</text>
</comment>
<proteinExistence type="inferred from homology"/>
<reference evidence="7" key="1">
    <citation type="submission" date="2017-10" db="EMBL/GenBank/DDBJ databases">
        <title>Rapid genome shrinkage in a self-fertile nematode reveals novel sperm competition proteins.</title>
        <authorList>
            <person name="Yin D."/>
            <person name="Schwarz E.M."/>
            <person name="Thomas C.G."/>
            <person name="Felde R.L."/>
            <person name="Korf I.F."/>
            <person name="Cutter A.D."/>
            <person name="Schartner C.M."/>
            <person name="Ralston E.J."/>
            <person name="Meyer B.J."/>
            <person name="Haag E.S."/>
        </authorList>
    </citation>
    <scope>NUCLEOTIDE SEQUENCE [LARGE SCALE GENOMIC DNA]</scope>
    <source>
        <strain evidence="7">JU1422</strain>
    </source>
</reference>
<dbReference type="EMBL" id="PDUG01000001">
    <property type="protein sequence ID" value="PIC55117.1"/>
    <property type="molecule type" value="Genomic_DNA"/>
</dbReference>
<evidence type="ECO:0000259" key="3">
    <source>
        <dbReference type="Pfam" id="PF01571"/>
    </source>
</evidence>
<evidence type="ECO:0000313" key="7">
    <source>
        <dbReference type="Proteomes" id="UP000230233"/>
    </source>
</evidence>
<dbReference type="Gene3D" id="3.30.9.10">
    <property type="entry name" value="D-Amino Acid Oxidase, subunit A, domain 2"/>
    <property type="match status" value="1"/>
</dbReference>
<dbReference type="Pfam" id="PF01571">
    <property type="entry name" value="GCV_T"/>
    <property type="match status" value="1"/>
</dbReference>
<dbReference type="PANTHER" id="PTHR43757">
    <property type="entry name" value="AMINOMETHYLTRANSFERASE"/>
    <property type="match status" value="1"/>
</dbReference>
<dbReference type="Gene3D" id="3.50.50.60">
    <property type="entry name" value="FAD/NAD(P)-binding domain"/>
    <property type="match status" value="1"/>
</dbReference>
<dbReference type="Gene3D" id="2.40.30.110">
    <property type="entry name" value="Aminomethyltransferase beta-barrel domains"/>
    <property type="match status" value="1"/>
</dbReference>
<dbReference type="SUPFAM" id="SSF54373">
    <property type="entry name" value="FAD-linked reductases, C-terminal domain"/>
    <property type="match status" value="1"/>
</dbReference>
<sequence length="860" mass="95602">MTDFPLFLDLFLILAVTIFPNFTKIFQMLHASRSLIRTSSDHFNSTMIRNSSTATKHVFACVLGSGVAGSSVAYHLTKRNIKDVLLLERASGVASPTGTSFHSPGLVSASHPAHRYKPILAHSIELYSKLEEETGVNIDFQPTGTIRLATNETRLAEFRKYVNRDYYKEGDVCKTTLLTPDQVRELAPAVDHSRVLGALHTTNDGTISARALTQALVVGAKAGGAQVIDGAIPREIRYDKEKGHWIVALEDGTLVTTRNLINAGGIWANDIARLSGHNLPVVVVEHQYAVLTPNKTPDNTPAIIDHDSTFYVRKSGDDYLFGGFEPLEKTVIREDWYKKGVPTEGSKSIKADFSRLDDAYKRACDLIPSLEGAKIDARAAVFSMTPDGYPLVGPYDKNYWMSTGFLDGVSSGGGIGKYLADWIVDGEPPAELFDTDASRYERWGDRKFFTERSRETYSMYYNWSYTDRLAGRPTDRISGVYGRLKKDGASFSFRNGWEVANSFNMGVQNEEYLPTLIREYEMVTNKCGVIDLSWKGKIEVKGRDAEKLMDYAIASQIPALGKISSGLMLTRHGGILGPMMIFHHDRQRSAFILLTEPERESRDLYWLRRAAAEKQMDVQISIVSEYLASLALVGPKSREVLSALTKSDVSDEGFPQKSTRMIRLGPVGVVCARSSTSTGQLSFELFHNRAETAKLYHALIGAGRDHGIVNFGQAALNMMRLEHGYKIWGKELTLDTNPFECGIGSLVDFNKKEFIGRESALEFSKKEFDRRLALITFDTEEGIVLDDKFVPSGNEVIRIDGQEARVGQITSGAYNVRLQKPIAFAWIDNSVGKNERLVVDIGDKRLFATSLETPTIPPIQ</sequence>
<dbReference type="Proteomes" id="UP000230233">
    <property type="component" value="Chromosome I"/>
</dbReference>
<dbReference type="InterPro" id="IPR032503">
    <property type="entry name" value="FAO_M"/>
</dbReference>
<evidence type="ECO:0008006" key="8">
    <source>
        <dbReference type="Google" id="ProtNLM"/>
    </source>
</evidence>
<comment type="caution">
    <text evidence="6">The sequence shown here is derived from an EMBL/GenBank/DDBJ whole genome shotgun (WGS) entry which is preliminary data.</text>
</comment>
<keyword evidence="7" id="KW-1185">Reference proteome</keyword>
<dbReference type="Pfam" id="PF01266">
    <property type="entry name" value="DAO"/>
    <property type="match status" value="1"/>
</dbReference>
<protein>
    <recommendedName>
        <fullName evidence="8">Dimethylglycine dehydrogenase</fullName>
    </recommendedName>
</protein>
<dbReference type="InterPro" id="IPR036188">
    <property type="entry name" value="FAD/NAD-bd_sf"/>
</dbReference>
<dbReference type="SUPFAM" id="SSF101790">
    <property type="entry name" value="Aminomethyltransferase beta-barrel domain"/>
    <property type="match status" value="1"/>
</dbReference>
<dbReference type="InterPro" id="IPR027266">
    <property type="entry name" value="TrmE/GcvT-like"/>
</dbReference>
<dbReference type="InterPro" id="IPR006222">
    <property type="entry name" value="GCVT_N"/>
</dbReference>
<evidence type="ECO:0000256" key="1">
    <source>
        <dbReference type="ARBA" id="ARBA00008609"/>
    </source>
</evidence>
<dbReference type="InterPro" id="IPR013977">
    <property type="entry name" value="GcvT_C"/>
</dbReference>
<dbReference type="Gene3D" id="3.30.1360.120">
    <property type="entry name" value="Probable tRNA modification gtpase trme, domain 1"/>
    <property type="match status" value="1"/>
</dbReference>
<evidence type="ECO:0000259" key="5">
    <source>
        <dbReference type="Pfam" id="PF16350"/>
    </source>
</evidence>
<evidence type="ECO:0000259" key="4">
    <source>
        <dbReference type="Pfam" id="PF08669"/>
    </source>
</evidence>
<organism evidence="6 7">
    <name type="scientific">Caenorhabditis nigoni</name>
    <dbReference type="NCBI Taxonomy" id="1611254"/>
    <lineage>
        <taxon>Eukaryota</taxon>
        <taxon>Metazoa</taxon>
        <taxon>Ecdysozoa</taxon>
        <taxon>Nematoda</taxon>
        <taxon>Chromadorea</taxon>
        <taxon>Rhabditida</taxon>
        <taxon>Rhabditina</taxon>
        <taxon>Rhabditomorpha</taxon>
        <taxon>Rhabditoidea</taxon>
        <taxon>Rhabditidae</taxon>
        <taxon>Peloderinae</taxon>
        <taxon>Caenorhabditis</taxon>
    </lineage>
</organism>
<dbReference type="InterPro" id="IPR028896">
    <property type="entry name" value="GcvT/YgfZ/DmdA"/>
</dbReference>
<feature type="domain" description="GCVT N-terminal" evidence="3">
    <location>
        <begin position="481"/>
        <end position="751"/>
    </location>
</feature>
<gene>
    <name evidence="6" type="primary">Cni-Y37E3.17</name>
    <name evidence="6" type="synonym">Cnig_chr_I.g528</name>
    <name evidence="6" type="ORF">B9Z55_000528</name>
</gene>
<name>A0A2G5VU07_9PELO</name>
<dbReference type="Pfam" id="PF08669">
    <property type="entry name" value="GCV_T_C"/>
    <property type="match status" value="1"/>
</dbReference>
<dbReference type="InterPro" id="IPR006076">
    <property type="entry name" value="FAD-dep_OxRdtase"/>
</dbReference>
<dbReference type="AlphaFoldDB" id="A0A2G5VU07"/>
<dbReference type="STRING" id="1611254.A0A2G5VU07"/>
<dbReference type="SUPFAM" id="SSF103025">
    <property type="entry name" value="Folate-binding domain"/>
    <property type="match status" value="1"/>
</dbReference>
<feature type="domain" description="FAD dependent oxidoreductase central" evidence="5">
    <location>
        <begin position="425"/>
        <end position="474"/>
    </location>
</feature>
<dbReference type="SUPFAM" id="SSF51905">
    <property type="entry name" value="FAD/NAD(P)-binding domain"/>
    <property type="match status" value="1"/>
</dbReference>
<feature type="domain" description="FAD dependent oxidoreductase" evidence="2">
    <location>
        <begin position="61"/>
        <end position="422"/>
    </location>
</feature>
<dbReference type="PANTHER" id="PTHR43757:SF2">
    <property type="entry name" value="AMINOMETHYLTRANSFERASE, MITOCHONDRIAL"/>
    <property type="match status" value="1"/>
</dbReference>
<dbReference type="GO" id="GO:0005739">
    <property type="term" value="C:mitochondrion"/>
    <property type="evidence" value="ECO:0007669"/>
    <property type="project" value="TreeGrafter"/>
</dbReference>
<evidence type="ECO:0000259" key="2">
    <source>
        <dbReference type="Pfam" id="PF01266"/>
    </source>
</evidence>